<proteinExistence type="predicted"/>
<keyword evidence="3" id="KW-1185">Reference proteome</keyword>
<dbReference type="Proteomes" id="UP000006023">
    <property type="component" value="Unassembled WGS sequence"/>
</dbReference>
<gene>
    <name evidence="2" type="ORF">GOAMR_14_00220</name>
</gene>
<feature type="domain" description="SGNH" evidence="1">
    <location>
        <begin position="119"/>
        <end position="336"/>
    </location>
</feature>
<sequence length="348" mass="37448">MVDVVGLCKYLEGPQVVSAKKLTRKMAAAAAAGVAATLMLTACQAEKPDAQGWDSGQVTNWAIDEPVTEADVLKAVTAATTLKDLPTKVRKSDLVAASGDDQKAWALPRCTPTIEQTKLDDLGPCTLGDLKSEREIFVVGDSAAAMWYGAFDLIGKRKAWKVVMLTKNNCGPATLTYYQWQRGRTFTECTEWQKWRAGVIEREQPGIVVLAGWYGGNLGPGKKETPQVWRDGLVKTATQFPKNTKVVMLGNTPHPATPPAECVASNPSNLVECASDPEQAVPDQTGWSRAAKDVGGTFIDVTPWFCADSCPAIIGDQIVYAGKNHITQKYGRYVSGSIEKAMAPLLGA</sequence>
<dbReference type="Pfam" id="PF19040">
    <property type="entry name" value="SGNH"/>
    <property type="match status" value="1"/>
</dbReference>
<name>G7GKQ3_9ACTN</name>
<evidence type="ECO:0000313" key="2">
    <source>
        <dbReference type="EMBL" id="GAB04178.1"/>
    </source>
</evidence>
<evidence type="ECO:0000259" key="1">
    <source>
        <dbReference type="Pfam" id="PF19040"/>
    </source>
</evidence>
<dbReference type="InterPro" id="IPR043968">
    <property type="entry name" value="SGNH"/>
</dbReference>
<organism evidence="2 3">
    <name type="scientific">Gordonia amarae NBRC 15530</name>
    <dbReference type="NCBI Taxonomy" id="1075090"/>
    <lineage>
        <taxon>Bacteria</taxon>
        <taxon>Bacillati</taxon>
        <taxon>Actinomycetota</taxon>
        <taxon>Actinomycetes</taxon>
        <taxon>Mycobacteriales</taxon>
        <taxon>Gordoniaceae</taxon>
        <taxon>Gordonia</taxon>
    </lineage>
</organism>
<dbReference type="STRING" id="1075090.GOAMR_14_00220"/>
<dbReference type="EMBL" id="BAED01000014">
    <property type="protein sequence ID" value="GAB04178.1"/>
    <property type="molecule type" value="Genomic_DNA"/>
</dbReference>
<dbReference type="AlphaFoldDB" id="G7GKQ3"/>
<dbReference type="eggNOG" id="COG1835">
    <property type="taxonomic scope" value="Bacteria"/>
</dbReference>
<dbReference type="GO" id="GO:0016746">
    <property type="term" value="F:acyltransferase activity"/>
    <property type="evidence" value="ECO:0007669"/>
    <property type="project" value="UniProtKB-KW"/>
</dbReference>
<keyword evidence="2" id="KW-0808">Transferase</keyword>
<keyword evidence="2" id="KW-0012">Acyltransferase</keyword>
<accession>G7GKQ3</accession>
<evidence type="ECO:0000313" key="3">
    <source>
        <dbReference type="Proteomes" id="UP000006023"/>
    </source>
</evidence>
<comment type="caution">
    <text evidence="2">The sequence shown here is derived from an EMBL/GenBank/DDBJ whole genome shotgun (WGS) entry which is preliminary data.</text>
</comment>
<reference evidence="2 3" key="1">
    <citation type="submission" date="2011-11" db="EMBL/GenBank/DDBJ databases">
        <title>Whole genome shotgun sequence of Gordonia amarae NBRC 15530.</title>
        <authorList>
            <person name="Takarada H."/>
            <person name="Hosoyama A."/>
            <person name="Tsuchikane K."/>
            <person name="Katsumata H."/>
            <person name="Yamazaki S."/>
            <person name="Fujita N."/>
        </authorList>
    </citation>
    <scope>NUCLEOTIDE SEQUENCE [LARGE SCALE GENOMIC DNA]</scope>
    <source>
        <strain evidence="2 3">NBRC 15530</strain>
    </source>
</reference>
<protein>
    <submittedName>
        <fullName evidence="2">Putative acyltransferase</fullName>
    </submittedName>
</protein>